<gene>
    <name evidence="7" type="primary">rplV</name>
    <name evidence="12" type="ORF">CLV45_3010</name>
</gene>
<evidence type="ECO:0000256" key="4">
    <source>
        <dbReference type="ARBA" id="ARBA00022980"/>
    </source>
</evidence>
<evidence type="ECO:0000256" key="9">
    <source>
        <dbReference type="RuleBase" id="RU004006"/>
    </source>
</evidence>
<feature type="region of interest" description="Disordered" evidence="11">
    <location>
        <begin position="122"/>
        <end position="161"/>
    </location>
</feature>
<dbReference type="OrthoDB" id="9805969at2"/>
<evidence type="ECO:0000256" key="3">
    <source>
        <dbReference type="ARBA" id="ARBA00022884"/>
    </source>
</evidence>
<dbReference type="GO" id="GO:0022625">
    <property type="term" value="C:cytosolic large ribosomal subunit"/>
    <property type="evidence" value="ECO:0007669"/>
    <property type="project" value="TreeGrafter"/>
</dbReference>
<evidence type="ECO:0000256" key="6">
    <source>
        <dbReference type="ARBA" id="ARBA00035207"/>
    </source>
</evidence>
<dbReference type="InterPro" id="IPR005727">
    <property type="entry name" value="Ribosomal_uL22_bac/chlpt-type"/>
</dbReference>
<protein>
    <recommendedName>
        <fullName evidence="6 7">Large ribosomal subunit protein uL22</fullName>
    </recommendedName>
</protein>
<dbReference type="GO" id="GO:0003735">
    <property type="term" value="F:structural constituent of ribosome"/>
    <property type="evidence" value="ECO:0007669"/>
    <property type="project" value="InterPro"/>
</dbReference>
<sequence>MEATAKLRNVPTSPRKMRMVANLVRGQKVTRALGLLKFEANSGAEKIEKLLLSALANWQQKNEDERIEDANLYIKEIFVDEGRQLKRLRPAPQGRGHRIRKRSNHVTLTIDTKVEALGSKAAVKQAAETKPATDAVAEAPKKTTRRSSAKKSNETSAEATA</sequence>
<evidence type="ECO:0000256" key="2">
    <source>
        <dbReference type="ARBA" id="ARBA00022730"/>
    </source>
</evidence>
<keyword evidence="2 7" id="KW-0699">rRNA-binding</keyword>
<dbReference type="NCBIfam" id="TIGR01044">
    <property type="entry name" value="rplV_bact"/>
    <property type="match status" value="1"/>
</dbReference>
<comment type="caution">
    <text evidence="12">The sequence shown here is derived from an EMBL/GenBank/DDBJ whole genome shotgun (WGS) entry which is preliminary data.</text>
</comment>
<evidence type="ECO:0000256" key="11">
    <source>
        <dbReference type="SAM" id="MobiDB-lite"/>
    </source>
</evidence>
<dbReference type="PANTHER" id="PTHR13501">
    <property type="entry name" value="CHLOROPLAST 50S RIBOSOMAL PROTEIN L22-RELATED"/>
    <property type="match status" value="1"/>
</dbReference>
<evidence type="ECO:0000313" key="13">
    <source>
        <dbReference type="Proteomes" id="UP000228535"/>
    </source>
</evidence>
<dbReference type="SUPFAM" id="SSF54843">
    <property type="entry name" value="Ribosomal protein L22"/>
    <property type="match status" value="1"/>
</dbReference>
<comment type="function">
    <text evidence="7 10">This protein binds specifically to 23S rRNA; its binding is stimulated by other ribosomal proteins, e.g., L4, L17, and L20. It is important during the early stages of 50S assembly. It makes multiple contacts with different domains of the 23S rRNA in the assembled 50S subunit and ribosome.</text>
</comment>
<evidence type="ECO:0000313" key="12">
    <source>
        <dbReference type="EMBL" id="PJJ54664.1"/>
    </source>
</evidence>
<dbReference type="GO" id="GO:0006412">
    <property type="term" value="P:translation"/>
    <property type="evidence" value="ECO:0007669"/>
    <property type="project" value="UniProtKB-UniRule"/>
</dbReference>
<dbReference type="InterPro" id="IPR036394">
    <property type="entry name" value="Ribosomal_uL22_sf"/>
</dbReference>
<evidence type="ECO:0000256" key="10">
    <source>
        <dbReference type="RuleBase" id="RU004008"/>
    </source>
</evidence>
<accession>A0A2M9B9Q2</accession>
<dbReference type="InterPro" id="IPR047867">
    <property type="entry name" value="Ribosomal_uL22_bac/org-type"/>
</dbReference>
<name>A0A2M9B9Q2_9BACT</name>
<reference evidence="12 13" key="1">
    <citation type="submission" date="2017-11" db="EMBL/GenBank/DDBJ databases">
        <title>Genomic Encyclopedia of Archaeal and Bacterial Type Strains, Phase II (KMG-II): From Individual Species to Whole Genera.</title>
        <authorList>
            <person name="Goeker M."/>
        </authorList>
    </citation>
    <scope>NUCLEOTIDE SEQUENCE [LARGE SCALE GENOMIC DNA]</scope>
    <source>
        <strain evidence="12 13">DSM 11115</strain>
    </source>
</reference>
<comment type="subunit">
    <text evidence="7 9">Part of the 50S ribosomal subunit.</text>
</comment>
<keyword evidence="5 7" id="KW-0687">Ribonucleoprotein</keyword>
<dbReference type="InterPro" id="IPR001063">
    <property type="entry name" value="Ribosomal_uL22"/>
</dbReference>
<evidence type="ECO:0000256" key="1">
    <source>
        <dbReference type="ARBA" id="ARBA00009451"/>
    </source>
</evidence>
<dbReference type="EMBL" id="PGFA01000002">
    <property type="protein sequence ID" value="PJJ54664.1"/>
    <property type="molecule type" value="Genomic_DNA"/>
</dbReference>
<dbReference type="Pfam" id="PF00237">
    <property type="entry name" value="Ribosomal_L22"/>
    <property type="match status" value="1"/>
</dbReference>
<dbReference type="HAMAP" id="MF_01331_B">
    <property type="entry name" value="Ribosomal_uL22_B"/>
    <property type="match status" value="1"/>
</dbReference>
<comment type="function">
    <text evidence="7">The globular domain of the protein is located near the polypeptide exit tunnel on the outside of the subunit, while an extended beta-hairpin is found that lines the wall of the exit tunnel in the center of the 70S ribosome.</text>
</comment>
<evidence type="ECO:0000256" key="5">
    <source>
        <dbReference type="ARBA" id="ARBA00023274"/>
    </source>
</evidence>
<proteinExistence type="inferred from homology"/>
<dbReference type="CDD" id="cd00336">
    <property type="entry name" value="Ribosomal_L22"/>
    <property type="match status" value="1"/>
</dbReference>
<organism evidence="12 13">
    <name type="scientific">Hymenobacter chitinivorans DSM 11115</name>
    <dbReference type="NCBI Taxonomy" id="1121954"/>
    <lineage>
        <taxon>Bacteria</taxon>
        <taxon>Pseudomonadati</taxon>
        <taxon>Bacteroidota</taxon>
        <taxon>Cytophagia</taxon>
        <taxon>Cytophagales</taxon>
        <taxon>Hymenobacteraceae</taxon>
        <taxon>Hymenobacter</taxon>
    </lineage>
</organism>
<evidence type="ECO:0000256" key="7">
    <source>
        <dbReference type="HAMAP-Rule" id="MF_01331"/>
    </source>
</evidence>
<comment type="similarity">
    <text evidence="1 7 8">Belongs to the universal ribosomal protein uL22 family.</text>
</comment>
<dbReference type="Proteomes" id="UP000228535">
    <property type="component" value="Unassembled WGS sequence"/>
</dbReference>
<dbReference type="Gene3D" id="3.90.470.10">
    <property type="entry name" value="Ribosomal protein L22/L17"/>
    <property type="match status" value="1"/>
</dbReference>
<dbReference type="AlphaFoldDB" id="A0A2M9B9Q2"/>
<dbReference type="GO" id="GO:0019843">
    <property type="term" value="F:rRNA binding"/>
    <property type="evidence" value="ECO:0007669"/>
    <property type="project" value="UniProtKB-UniRule"/>
</dbReference>
<evidence type="ECO:0000256" key="8">
    <source>
        <dbReference type="RuleBase" id="RU004005"/>
    </source>
</evidence>
<dbReference type="PANTHER" id="PTHR13501:SF8">
    <property type="entry name" value="LARGE RIBOSOMAL SUBUNIT PROTEIN UL22M"/>
    <property type="match status" value="1"/>
</dbReference>
<keyword evidence="13" id="KW-1185">Reference proteome</keyword>
<keyword evidence="3 7" id="KW-0694">RNA-binding</keyword>
<keyword evidence="4 7" id="KW-0689">Ribosomal protein</keyword>